<name>A0A9W4MVZ4_PENOL</name>
<dbReference type="EMBL" id="CAJVOS010000029">
    <property type="protein sequence ID" value="CAG8137965.1"/>
    <property type="molecule type" value="Genomic_DNA"/>
</dbReference>
<keyword evidence="2" id="KW-1185">Reference proteome</keyword>
<accession>A0A9W4MVZ4</accession>
<gene>
    <name evidence="1" type="ORF">POLS_LOCUS5705</name>
</gene>
<dbReference type="AlphaFoldDB" id="A0A9W4MVZ4"/>
<sequence>MASKYTTFEEQGGQLLSWMESTTSQCPIRKSTLNMMQLQKSPLWIIQSDTAYLGEHWHHWADRVGFPIVSIGKRCLYSKTIRQVKEPPAMTKWIGRVGPGVIFADNFRREHGSQDPYMSEFMKSVYESHFAISSLQHVVFTSVVEKQTYRFVTALYHTRGLSTPLEDPQAWPFSEFCGILGTPLGKIAGALVLGMYGQGIKRIGRIVTFYTDYALHLQFDLEDVE</sequence>
<reference evidence="1" key="1">
    <citation type="submission" date="2021-07" db="EMBL/GenBank/DDBJ databases">
        <authorList>
            <person name="Branca A.L. A."/>
        </authorList>
    </citation>
    <scope>NUCLEOTIDE SEQUENCE</scope>
</reference>
<dbReference type="OrthoDB" id="4364220at2759"/>
<evidence type="ECO:0000313" key="1">
    <source>
        <dbReference type="EMBL" id="CAG8137965.1"/>
    </source>
</evidence>
<dbReference type="Proteomes" id="UP001153618">
    <property type="component" value="Unassembled WGS sequence"/>
</dbReference>
<protein>
    <submittedName>
        <fullName evidence="1">Uncharacterized protein</fullName>
    </submittedName>
</protein>
<organism evidence="1 2">
    <name type="scientific">Penicillium olsonii</name>
    <dbReference type="NCBI Taxonomy" id="99116"/>
    <lineage>
        <taxon>Eukaryota</taxon>
        <taxon>Fungi</taxon>
        <taxon>Dikarya</taxon>
        <taxon>Ascomycota</taxon>
        <taxon>Pezizomycotina</taxon>
        <taxon>Eurotiomycetes</taxon>
        <taxon>Eurotiomycetidae</taxon>
        <taxon>Eurotiales</taxon>
        <taxon>Aspergillaceae</taxon>
        <taxon>Penicillium</taxon>
    </lineage>
</organism>
<comment type="caution">
    <text evidence="1">The sequence shown here is derived from an EMBL/GenBank/DDBJ whole genome shotgun (WGS) entry which is preliminary data.</text>
</comment>
<evidence type="ECO:0000313" key="2">
    <source>
        <dbReference type="Proteomes" id="UP001153618"/>
    </source>
</evidence>
<proteinExistence type="predicted"/>